<keyword evidence="1" id="KW-0732">Signal</keyword>
<evidence type="ECO:0000313" key="2">
    <source>
        <dbReference type="EMBL" id="KAK8963017.1"/>
    </source>
</evidence>
<reference evidence="2 3" key="1">
    <citation type="journal article" date="2022" name="Nat. Plants">
        <title>Genomes of leafy and leafless Platanthera orchids illuminate the evolution of mycoheterotrophy.</title>
        <authorList>
            <person name="Li M.H."/>
            <person name="Liu K.W."/>
            <person name="Li Z."/>
            <person name="Lu H.C."/>
            <person name="Ye Q.L."/>
            <person name="Zhang D."/>
            <person name="Wang J.Y."/>
            <person name="Li Y.F."/>
            <person name="Zhong Z.M."/>
            <person name="Liu X."/>
            <person name="Yu X."/>
            <person name="Liu D.K."/>
            <person name="Tu X.D."/>
            <person name="Liu B."/>
            <person name="Hao Y."/>
            <person name="Liao X.Y."/>
            <person name="Jiang Y.T."/>
            <person name="Sun W.H."/>
            <person name="Chen J."/>
            <person name="Chen Y.Q."/>
            <person name="Ai Y."/>
            <person name="Zhai J.W."/>
            <person name="Wu S.S."/>
            <person name="Zhou Z."/>
            <person name="Hsiao Y.Y."/>
            <person name="Wu W.L."/>
            <person name="Chen Y.Y."/>
            <person name="Lin Y.F."/>
            <person name="Hsu J.L."/>
            <person name="Li C.Y."/>
            <person name="Wang Z.W."/>
            <person name="Zhao X."/>
            <person name="Zhong W.Y."/>
            <person name="Ma X.K."/>
            <person name="Ma L."/>
            <person name="Huang J."/>
            <person name="Chen G.Z."/>
            <person name="Huang M.Z."/>
            <person name="Huang L."/>
            <person name="Peng D.H."/>
            <person name="Luo Y.B."/>
            <person name="Zou S.Q."/>
            <person name="Chen S.P."/>
            <person name="Lan S."/>
            <person name="Tsai W.C."/>
            <person name="Van de Peer Y."/>
            <person name="Liu Z.J."/>
        </authorList>
    </citation>
    <scope>NUCLEOTIDE SEQUENCE [LARGE SCALE GENOMIC DNA]</scope>
    <source>
        <strain evidence="2">Lor288</strain>
    </source>
</reference>
<feature type="signal peptide" evidence="1">
    <location>
        <begin position="1"/>
        <end position="22"/>
    </location>
</feature>
<feature type="chain" id="PRO_5046459900" evidence="1">
    <location>
        <begin position="23"/>
        <end position="257"/>
    </location>
</feature>
<comment type="caution">
    <text evidence="2">The sequence shown here is derived from an EMBL/GenBank/DDBJ whole genome shotgun (WGS) entry which is preliminary data.</text>
</comment>
<name>A0ABR2MFQ2_9ASPA</name>
<accession>A0ABR2MFQ2</accession>
<evidence type="ECO:0000313" key="3">
    <source>
        <dbReference type="Proteomes" id="UP001412067"/>
    </source>
</evidence>
<evidence type="ECO:0000256" key="1">
    <source>
        <dbReference type="SAM" id="SignalP"/>
    </source>
</evidence>
<gene>
    <name evidence="2" type="ORF">KSP40_PGU004845</name>
</gene>
<dbReference type="EMBL" id="JBBWWR010000008">
    <property type="protein sequence ID" value="KAK8963017.1"/>
    <property type="molecule type" value="Genomic_DNA"/>
</dbReference>
<sequence length="257" mass="28037">MGFLPSLILLVSDFDLVYLIFSDPNSDGEKLGEECSKEGRMTDVHDVTVELAKLAGLLDKLYELCCVGGSSNASIATKNGGVELLTSLCDFLHGRSSKPLVSALSSIIHDDFQSAVVLENGFSVIAAASTAIEVLKESFMDLKLDEILVKVLREHAKSCPQSLYDAIHILLTPDDNRVVASKTTEGDSLMYTDQRKRWPKGGDGRSAGVGHRRGLLGMLLAETEKKVAFSYDLQLMMDECKTFADHETLGLRPFSSM</sequence>
<proteinExistence type="predicted"/>
<keyword evidence="3" id="KW-1185">Reference proteome</keyword>
<protein>
    <submittedName>
        <fullName evidence="2">Uncharacterized protein</fullName>
    </submittedName>
</protein>
<dbReference type="Proteomes" id="UP001412067">
    <property type="component" value="Unassembled WGS sequence"/>
</dbReference>
<organism evidence="2 3">
    <name type="scientific">Platanthera guangdongensis</name>
    <dbReference type="NCBI Taxonomy" id="2320717"/>
    <lineage>
        <taxon>Eukaryota</taxon>
        <taxon>Viridiplantae</taxon>
        <taxon>Streptophyta</taxon>
        <taxon>Embryophyta</taxon>
        <taxon>Tracheophyta</taxon>
        <taxon>Spermatophyta</taxon>
        <taxon>Magnoliopsida</taxon>
        <taxon>Liliopsida</taxon>
        <taxon>Asparagales</taxon>
        <taxon>Orchidaceae</taxon>
        <taxon>Orchidoideae</taxon>
        <taxon>Orchideae</taxon>
        <taxon>Orchidinae</taxon>
        <taxon>Platanthera</taxon>
    </lineage>
</organism>